<reference evidence="6 7" key="1">
    <citation type="submission" date="2019-11" db="EMBL/GenBank/DDBJ databases">
        <authorList>
            <person name="Cao P."/>
        </authorList>
    </citation>
    <scope>NUCLEOTIDE SEQUENCE [LARGE SCALE GENOMIC DNA]</scope>
    <source>
        <strain evidence="6 7">NEAU-AAG5</strain>
    </source>
</reference>
<comment type="caution">
    <text evidence="6">The sequence shown here is derived from an EMBL/GenBank/DDBJ whole genome shotgun (WGS) entry which is preliminary data.</text>
</comment>
<feature type="domain" description="HTH lysR-type" evidence="5">
    <location>
        <begin position="2"/>
        <end position="59"/>
    </location>
</feature>
<evidence type="ECO:0000313" key="6">
    <source>
        <dbReference type="EMBL" id="MUN38661.1"/>
    </source>
</evidence>
<dbReference type="Pfam" id="PF03466">
    <property type="entry name" value="LysR_substrate"/>
    <property type="match status" value="1"/>
</dbReference>
<sequence length="311" mass="33231">MLDTVRLKILVTADEKGTIAGTAQALRYTPSAVSQQLAKLEREVGATLAIRTRTGIVLTTEGQELVKRARDILRRLEEAEQAVADVGQLRRGAVRVGSFTTAALTLVTPAITRMRAEHPGPRISLADVEPPGGHDDVLTGGLDILVSHAYPGVPLPEVSGLLRTPLMKDAFVAIVPARDAKELGRGPVTLERLADLPLISGRAGDVHRVAFDRGFERSAAEPRVEFETRDYAVTLALVAAGAGASIVPRSLVRRPDPGVRVLPLEPAEHRTIFALHRETSRNPALFAFLKFLQDAAAALSGATGTAVTARH</sequence>
<evidence type="ECO:0000256" key="3">
    <source>
        <dbReference type="ARBA" id="ARBA00023125"/>
    </source>
</evidence>
<dbReference type="Gene3D" id="3.40.190.290">
    <property type="match status" value="1"/>
</dbReference>
<dbReference type="SUPFAM" id="SSF46785">
    <property type="entry name" value="Winged helix' DNA-binding domain"/>
    <property type="match status" value="1"/>
</dbReference>
<dbReference type="InterPro" id="IPR036390">
    <property type="entry name" value="WH_DNA-bd_sf"/>
</dbReference>
<comment type="similarity">
    <text evidence="1">Belongs to the LysR transcriptional regulatory family.</text>
</comment>
<dbReference type="GO" id="GO:0003677">
    <property type="term" value="F:DNA binding"/>
    <property type="evidence" value="ECO:0007669"/>
    <property type="project" value="UniProtKB-KW"/>
</dbReference>
<dbReference type="AlphaFoldDB" id="A0A7K1L2M3"/>
<dbReference type="PANTHER" id="PTHR30346:SF29">
    <property type="entry name" value="LYSR SUBSTRATE-BINDING"/>
    <property type="match status" value="1"/>
</dbReference>
<proteinExistence type="inferred from homology"/>
<name>A0A7K1L2M3_9ACTN</name>
<dbReference type="GO" id="GO:0003700">
    <property type="term" value="F:DNA-binding transcription factor activity"/>
    <property type="evidence" value="ECO:0007669"/>
    <property type="project" value="InterPro"/>
</dbReference>
<keyword evidence="4" id="KW-0804">Transcription</keyword>
<gene>
    <name evidence="6" type="ORF">GNZ18_18915</name>
</gene>
<evidence type="ECO:0000259" key="5">
    <source>
        <dbReference type="PROSITE" id="PS50931"/>
    </source>
</evidence>
<dbReference type="Pfam" id="PF00126">
    <property type="entry name" value="HTH_1"/>
    <property type="match status" value="1"/>
</dbReference>
<dbReference type="Gene3D" id="1.10.10.10">
    <property type="entry name" value="Winged helix-like DNA-binding domain superfamily/Winged helix DNA-binding domain"/>
    <property type="match status" value="1"/>
</dbReference>
<dbReference type="Proteomes" id="UP000432015">
    <property type="component" value="Unassembled WGS sequence"/>
</dbReference>
<dbReference type="SUPFAM" id="SSF53850">
    <property type="entry name" value="Periplasmic binding protein-like II"/>
    <property type="match status" value="1"/>
</dbReference>
<organism evidence="6 7">
    <name type="scientific">Actinomadura litoris</name>
    <dbReference type="NCBI Taxonomy" id="2678616"/>
    <lineage>
        <taxon>Bacteria</taxon>
        <taxon>Bacillati</taxon>
        <taxon>Actinomycetota</taxon>
        <taxon>Actinomycetes</taxon>
        <taxon>Streptosporangiales</taxon>
        <taxon>Thermomonosporaceae</taxon>
        <taxon>Actinomadura</taxon>
    </lineage>
</organism>
<dbReference type="PROSITE" id="PS50931">
    <property type="entry name" value="HTH_LYSR"/>
    <property type="match status" value="1"/>
</dbReference>
<dbReference type="InterPro" id="IPR005119">
    <property type="entry name" value="LysR_subst-bd"/>
</dbReference>
<evidence type="ECO:0000313" key="7">
    <source>
        <dbReference type="Proteomes" id="UP000432015"/>
    </source>
</evidence>
<protein>
    <submittedName>
        <fullName evidence="6">LysR family transcriptional regulator</fullName>
    </submittedName>
</protein>
<dbReference type="InterPro" id="IPR036388">
    <property type="entry name" value="WH-like_DNA-bd_sf"/>
</dbReference>
<dbReference type="RefSeq" id="WP_156217823.1">
    <property type="nucleotide sequence ID" value="NZ_WOFH01000006.1"/>
</dbReference>
<dbReference type="EMBL" id="WOFH01000006">
    <property type="protein sequence ID" value="MUN38661.1"/>
    <property type="molecule type" value="Genomic_DNA"/>
</dbReference>
<accession>A0A7K1L2M3</accession>
<evidence type="ECO:0000256" key="1">
    <source>
        <dbReference type="ARBA" id="ARBA00009437"/>
    </source>
</evidence>
<dbReference type="PANTHER" id="PTHR30346">
    <property type="entry name" value="TRANSCRIPTIONAL DUAL REGULATOR HCAR-RELATED"/>
    <property type="match status" value="1"/>
</dbReference>
<keyword evidence="2" id="KW-0805">Transcription regulation</keyword>
<keyword evidence="7" id="KW-1185">Reference proteome</keyword>
<evidence type="ECO:0000256" key="2">
    <source>
        <dbReference type="ARBA" id="ARBA00023015"/>
    </source>
</evidence>
<keyword evidence="3" id="KW-0238">DNA-binding</keyword>
<dbReference type="InterPro" id="IPR000847">
    <property type="entry name" value="LysR_HTH_N"/>
</dbReference>
<dbReference type="GO" id="GO:0032993">
    <property type="term" value="C:protein-DNA complex"/>
    <property type="evidence" value="ECO:0007669"/>
    <property type="project" value="TreeGrafter"/>
</dbReference>
<evidence type="ECO:0000256" key="4">
    <source>
        <dbReference type="ARBA" id="ARBA00023163"/>
    </source>
</evidence>